<evidence type="ECO:0000313" key="1">
    <source>
        <dbReference type="EMBL" id="PHV71421.1"/>
    </source>
</evidence>
<organism evidence="1 2">
    <name type="scientific">Sporanaerobium hydrogeniformans</name>
    <dbReference type="NCBI Taxonomy" id="3072179"/>
    <lineage>
        <taxon>Bacteria</taxon>
        <taxon>Bacillati</taxon>
        <taxon>Bacillota</taxon>
        <taxon>Clostridia</taxon>
        <taxon>Lachnospirales</taxon>
        <taxon>Lachnospiraceae</taxon>
        <taxon>Sporanaerobium</taxon>
    </lineage>
</organism>
<keyword evidence="2" id="KW-1185">Reference proteome</keyword>
<comment type="caution">
    <text evidence="1">The sequence shown here is derived from an EMBL/GenBank/DDBJ whole genome shotgun (WGS) entry which is preliminary data.</text>
</comment>
<dbReference type="EMBL" id="PEDL01000003">
    <property type="protein sequence ID" value="PHV71421.1"/>
    <property type="molecule type" value="Genomic_DNA"/>
</dbReference>
<protein>
    <submittedName>
        <fullName evidence="1">Uncharacterized protein</fullName>
    </submittedName>
</protein>
<proteinExistence type="predicted"/>
<sequence length="473" mass="55208">MSRKVGLFFIIWALIWGVLEAKPLNQDSAIWKEKIALDVLEESEKVILYQGKSYPTYQFYGQTYISLNTLEAMGVANKKEEGLTYWYLPSESIALPLTLIPAEQAIAYFNPLPLYVGNIRSYSLQCGAYTFIPIETLKALWQVSLQGDLYVVTWRYDNLEALYTLKENGITNLMDYPLRIDLIEIYWNGQQFLYKQLPTFVIAPHSTLEKETFSKPLLEGERLVTRIVIKLNGLTFQEEKEFYGQTSERLFKAYTYLSEVKHLKELFKPYIVKGTLKYSIGMLKEGEKVPVWRTEKRNYYVVLDEKGEKRILPWNSLVIEPDSGTLSSKPTPQEIQAYVKLNKLQSGTPYLLWTDLRRQRTYVLKKKEEGWELIKNFICSSGKNSYPTPRGIFKVEYSIPYIGMDKGYRCKNAMVFFRDYMYHSVLFDREGRYIIRGLYELGHRASHGCIRLSEEDSAWIYHNVPLGTTVWID</sequence>
<accession>A0AC61DFD6</accession>
<reference evidence="1" key="1">
    <citation type="submission" date="2017-10" db="EMBL/GenBank/DDBJ databases">
        <title>Genome sequence of cellulolytic Lachnospiraceae bacterium XHS1971 isolated from hotspring sediment.</title>
        <authorList>
            <person name="Vasudevan G."/>
            <person name="Joshi A.J."/>
            <person name="Hivarkar S."/>
            <person name="Lanjekar V.B."/>
            <person name="Dhakephalkar P.K."/>
            <person name="Dagar S."/>
        </authorList>
    </citation>
    <scope>NUCLEOTIDE SEQUENCE</scope>
    <source>
        <strain evidence="1">XHS1971</strain>
    </source>
</reference>
<evidence type="ECO:0000313" key="2">
    <source>
        <dbReference type="Proteomes" id="UP000224460"/>
    </source>
</evidence>
<gene>
    <name evidence="1" type="ORF">CS063_05065</name>
</gene>
<dbReference type="Proteomes" id="UP000224460">
    <property type="component" value="Unassembled WGS sequence"/>
</dbReference>
<name>A0AC61DFD6_9FIRM</name>